<evidence type="ECO:0000313" key="3">
    <source>
        <dbReference type="EMBL" id="KAH7033498.1"/>
    </source>
</evidence>
<evidence type="ECO:0000256" key="2">
    <source>
        <dbReference type="SAM" id="SignalP"/>
    </source>
</evidence>
<organism evidence="3 4">
    <name type="scientific">Microdochium trichocladiopsis</name>
    <dbReference type="NCBI Taxonomy" id="1682393"/>
    <lineage>
        <taxon>Eukaryota</taxon>
        <taxon>Fungi</taxon>
        <taxon>Dikarya</taxon>
        <taxon>Ascomycota</taxon>
        <taxon>Pezizomycotina</taxon>
        <taxon>Sordariomycetes</taxon>
        <taxon>Xylariomycetidae</taxon>
        <taxon>Xylariales</taxon>
        <taxon>Microdochiaceae</taxon>
        <taxon>Microdochium</taxon>
    </lineage>
</organism>
<comment type="caution">
    <text evidence="3">The sequence shown here is derived from an EMBL/GenBank/DDBJ whole genome shotgun (WGS) entry which is preliminary data.</text>
</comment>
<accession>A0A9P8Y9L1</accession>
<dbReference type="GeneID" id="70177411"/>
<sequence>MLRLVWALWLQTAVEHHHCSVGTSWPSAGRRFGKPQRARWAPRESLHPRHAPGSDMGGRPRNHRPGTSRHVIVVVRARNCRLPEPPAAATATFHPNQIIACCEASRSPGFRIIIVWL</sequence>
<name>A0A9P8Y9L1_9PEZI</name>
<keyword evidence="4" id="KW-1185">Reference proteome</keyword>
<protein>
    <recommendedName>
        <fullName evidence="5">Secreted protein</fullName>
    </recommendedName>
</protein>
<gene>
    <name evidence="3" type="ORF">B0I36DRAFT_109858</name>
</gene>
<evidence type="ECO:0000256" key="1">
    <source>
        <dbReference type="SAM" id="MobiDB-lite"/>
    </source>
</evidence>
<dbReference type="EMBL" id="JAGTJQ010000004">
    <property type="protein sequence ID" value="KAH7033498.1"/>
    <property type="molecule type" value="Genomic_DNA"/>
</dbReference>
<feature type="region of interest" description="Disordered" evidence="1">
    <location>
        <begin position="37"/>
        <end position="67"/>
    </location>
</feature>
<dbReference type="AlphaFoldDB" id="A0A9P8Y9L1"/>
<keyword evidence="2" id="KW-0732">Signal</keyword>
<feature type="signal peptide" evidence="2">
    <location>
        <begin position="1"/>
        <end position="16"/>
    </location>
</feature>
<feature type="chain" id="PRO_5040472252" description="Secreted protein" evidence="2">
    <location>
        <begin position="17"/>
        <end position="117"/>
    </location>
</feature>
<dbReference type="Proteomes" id="UP000756346">
    <property type="component" value="Unassembled WGS sequence"/>
</dbReference>
<evidence type="ECO:0008006" key="5">
    <source>
        <dbReference type="Google" id="ProtNLM"/>
    </source>
</evidence>
<reference evidence="3" key="1">
    <citation type="journal article" date="2021" name="Nat. Commun.">
        <title>Genetic determinants of endophytism in the Arabidopsis root mycobiome.</title>
        <authorList>
            <person name="Mesny F."/>
            <person name="Miyauchi S."/>
            <person name="Thiergart T."/>
            <person name="Pickel B."/>
            <person name="Atanasova L."/>
            <person name="Karlsson M."/>
            <person name="Huettel B."/>
            <person name="Barry K.W."/>
            <person name="Haridas S."/>
            <person name="Chen C."/>
            <person name="Bauer D."/>
            <person name="Andreopoulos W."/>
            <person name="Pangilinan J."/>
            <person name="LaButti K."/>
            <person name="Riley R."/>
            <person name="Lipzen A."/>
            <person name="Clum A."/>
            <person name="Drula E."/>
            <person name="Henrissat B."/>
            <person name="Kohler A."/>
            <person name="Grigoriev I.V."/>
            <person name="Martin F.M."/>
            <person name="Hacquard S."/>
        </authorList>
    </citation>
    <scope>NUCLEOTIDE SEQUENCE</scope>
    <source>
        <strain evidence="3">MPI-CAGE-CH-0230</strain>
    </source>
</reference>
<proteinExistence type="predicted"/>
<evidence type="ECO:0000313" key="4">
    <source>
        <dbReference type="Proteomes" id="UP000756346"/>
    </source>
</evidence>
<dbReference type="RefSeq" id="XP_046014330.1">
    <property type="nucleotide sequence ID" value="XM_046147865.1"/>
</dbReference>